<accession>A0A5C7FK00</accession>
<sequence>MKTYSLYFFLFAAALFAFTGCDDDDDISPVLEGGTFEVEFENVFGPQDNQRSFSLSDVGSTDYGFTNSMGQDYNITFLRYYISEVVLEGPDGERFEDPMSVSATGAEGYYLISADDPSSMTFDLENVPAGRYNKISFLLGVDSTGVQEGAAGGSLDPATSGMFWSWNAGYVAFKIEGQSAASAGGASGNTIENTNDKGIVFHLGGWKDIDGTAFRNNNQRVTLEFDTNASVGAGLEPTAHLELDVDAVFNGPETTIDFANSNVNVHRPVDGADMAVNAAAAFRYDHIHQ</sequence>
<gene>
    <name evidence="3" type="ORF">FUA23_17810</name>
</gene>
<evidence type="ECO:0000313" key="3">
    <source>
        <dbReference type="EMBL" id="TXF87667.1"/>
    </source>
</evidence>
<protein>
    <recommendedName>
        <fullName evidence="2">Copper-binding protein MbnP-like domain-containing protein</fullName>
    </recommendedName>
</protein>
<keyword evidence="1" id="KW-0732">Signal</keyword>
<evidence type="ECO:0000256" key="1">
    <source>
        <dbReference type="SAM" id="SignalP"/>
    </source>
</evidence>
<organism evidence="3 4">
    <name type="scientific">Neolewinella aurantiaca</name>
    <dbReference type="NCBI Taxonomy" id="2602767"/>
    <lineage>
        <taxon>Bacteria</taxon>
        <taxon>Pseudomonadati</taxon>
        <taxon>Bacteroidota</taxon>
        <taxon>Saprospiria</taxon>
        <taxon>Saprospirales</taxon>
        <taxon>Lewinellaceae</taxon>
        <taxon>Neolewinella</taxon>
    </lineage>
</organism>
<dbReference type="Proteomes" id="UP000321907">
    <property type="component" value="Unassembled WGS sequence"/>
</dbReference>
<comment type="caution">
    <text evidence="3">The sequence shown here is derived from an EMBL/GenBank/DDBJ whole genome shotgun (WGS) entry which is preliminary data.</text>
</comment>
<feature type="signal peptide" evidence="1">
    <location>
        <begin position="1"/>
        <end position="19"/>
    </location>
</feature>
<dbReference type="Pfam" id="PF20243">
    <property type="entry name" value="MbnP"/>
    <property type="match status" value="1"/>
</dbReference>
<keyword evidence="4" id="KW-1185">Reference proteome</keyword>
<dbReference type="AlphaFoldDB" id="A0A5C7FK00"/>
<feature type="domain" description="Copper-binding protein MbnP-like" evidence="2">
    <location>
        <begin position="34"/>
        <end position="264"/>
    </location>
</feature>
<dbReference type="PROSITE" id="PS51257">
    <property type="entry name" value="PROKAR_LIPOPROTEIN"/>
    <property type="match status" value="1"/>
</dbReference>
<feature type="chain" id="PRO_5023037142" description="Copper-binding protein MbnP-like domain-containing protein" evidence="1">
    <location>
        <begin position="20"/>
        <end position="289"/>
    </location>
</feature>
<dbReference type="EMBL" id="VOXD01000033">
    <property type="protein sequence ID" value="TXF87667.1"/>
    <property type="molecule type" value="Genomic_DNA"/>
</dbReference>
<dbReference type="RefSeq" id="WP_147932122.1">
    <property type="nucleotide sequence ID" value="NZ_VOXD01000033.1"/>
</dbReference>
<reference evidence="3 4" key="1">
    <citation type="submission" date="2019-08" db="EMBL/GenBank/DDBJ databases">
        <title>Lewinella sp. strain SSH13 Genome sequencing and assembly.</title>
        <authorList>
            <person name="Kim I."/>
        </authorList>
    </citation>
    <scope>NUCLEOTIDE SEQUENCE [LARGE SCALE GENOMIC DNA]</scope>
    <source>
        <strain evidence="3 4">SSH13</strain>
    </source>
</reference>
<dbReference type="OrthoDB" id="1422031at2"/>
<evidence type="ECO:0000313" key="4">
    <source>
        <dbReference type="Proteomes" id="UP000321907"/>
    </source>
</evidence>
<dbReference type="InterPro" id="IPR046863">
    <property type="entry name" value="MbnP-like_dom"/>
</dbReference>
<proteinExistence type="predicted"/>
<name>A0A5C7FK00_9BACT</name>
<evidence type="ECO:0000259" key="2">
    <source>
        <dbReference type="Pfam" id="PF20243"/>
    </source>
</evidence>